<keyword evidence="3 5" id="KW-0479">Metal-binding</keyword>
<dbReference type="EMBL" id="KZ819668">
    <property type="protein sequence ID" value="PWN27518.1"/>
    <property type="molecule type" value="Genomic_DNA"/>
</dbReference>
<evidence type="ECO:0000313" key="8">
    <source>
        <dbReference type="Proteomes" id="UP000245884"/>
    </source>
</evidence>
<evidence type="ECO:0000256" key="1">
    <source>
        <dbReference type="ARBA" id="ARBA00010617"/>
    </source>
</evidence>
<dbReference type="Gene3D" id="1.10.630.10">
    <property type="entry name" value="Cytochrome P450"/>
    <property type="match status" value="1"/>
</dbReference>
<dbReference type="SUPFAM" id="SSF48264">
    <property type="entry name" value="Cytochrome P450"/>
    <property type="match status" value="1"/>
</dbReference>
<keyword evidence="6" id="KW-0812">Transmembrane</keyword>
<keyword evidence="2 5" id="KW-0349">Heme</keyword>
<dbReference type="InterPro" id="IPR036396">
    <property type="entry name" value="Cyt_P450_sf"/>
</dbReference>
<dbReference type="GO" id="GO:0005506">
    <property type="term" value="F:iron ion binding"/>
    <property type="evidence" value="ECO:0007669"/>
    <property type="project" value="InterPro"/>
</dbReference>
<keyword evidence="6" id="KW-0472">Membrane</keyword>
<dbReference type="InterPro" id="IPR002401">
    <property type="entry name" value="Cyt_P450_E_grp-I"/>
</dbReference>
<evidence type="ECO:0000313" key="7">
    <source>
        <dbReference type="EMBL" id="PWN27518.1"/>
    </source>
</evidence>
<dbReference type="GeneID" id="37028095"/>
<evidence type="ECO:0000256" key="2">
    <source>
        <dbReference type="ARBA" id="ARBA00022617"/>
    </source>
</evidence>
<dbReference type="OrthoDB" id="1055148at2759"/>
<dbReference type="PRINTS" id="PR00463">
    <property type="entry name" value="EP450I"/>
</dbReference>
<organism evidence="7 8">
    <name type="scientific">Jaminaea rosea</name>
    <dbReference type="NCBI Taxonomy" id="1569628"/>
    <lineage>
        <taxon>Eukaryota</taxon>
        <taxon>Fungi</taxon>
        <taxon>Dikarya</taxon>
        <taxon>Basidiomycota</taxon>
        <taxon>Ustilaginomycotina</taxon>
        <taxon>Exobasidiomycetes</taxon>
        <taxon>Microstromatales</taxon>
        <taxon>Microstromatales incertae sedis</taxon>
        <taxon>Jaminaea</taxon>
    </lineage>
</organism>
<evidence type="ECO:0000256" key="4">
    <source>
        <dbReference type="ARBA" id="ARBA00023004"/>
    </source>
</evidence>
<evidence type="ECO:0000256" key="3">
    <source>
        <dbReference type="ARBA" id="ARBA00022723"/>
    </source>
</evidence>
<feature type="binding site" description="axial binding residue" evidence="5">
    <location>
        <position position="452"/>
    </location>
    <ligand>
        <name>heme</name>
        <dbReference type="ChEBI" id="CHEBI:30413"/>
    </ligand>
    <ligandPart>
        <name>Fe</name>
        <dbReference type="ChEBI" id="CHEBI:18248"/>
    </ligandPart>
</feature>
<dbReference type="InterPro" id="IPR001128">
    <property type="entry name" value="Cyt_P450"/>
</dbReference>
<dbReference type="Proteomes" id="UP000245884">
    <property type="component" value="Unassembled WGS sequence"/>
</dbReference>
<feature type="transmembrane region" description="Helical" evidence="6">
    <location>
        <begin position="6"/>
        <end position="25"/>
    </location>
</feature>
<accession>A0A316URX1</accession>
<proteinExistence type="inferred from homology"/>
<keyword evidence="8" id="KW-1185">Reference proteome</keyword>
<dbReference type="CDD" id="cd00302">
    <property type="entry name" value="cytochrome_P450"/>
    <property type="match status" value="1"/>
</dbReference>
<evidence type="ECO:0000256" key="6">
    <source>
        <dbReference type="SAM" id="Phobius"/>
    </source>
</evidence>
<dbReference type="AlphaFoldDB" id="A0A316URX1"/>
<keyword evidence="4 5" id="KW-0408">Iron</keyword>
<name>A0A316URX1_9BASI</name>
<reference evidence="7 8" key="1">
    <citation type="journal article" date="2018" name="Mol. Biol. Evol.">
        <title>Broad Genomic Sampling Reveals a Smut Pathogenic Ancestry of the Fungal Clade Ustilaginomycotina.</title>
        <authorList>
            <person name="Kijpornyongpan T."/>
            <person name="Mondo S.J."/>
            <person name="Barry K."/>
            <person name="Sandor L."/>
            <person name="Lee J."/>
            <person name="Lipzen A."/>
            <person name="Pangilinan J."/>
            <person name="LaButti K."/>
            <person name="Hainaut M."/>
            <person name="Henrissat B."/>
            <person name="Grigoriev I.V."/>
            <person name="Spatafora J.W."/>
            <person name="Aime M.C."/>
        </authorList>
    </citation>
    <scope>NUCLEOTIDE SEQUENCE [LARGE SCALE GENOMIC DNA]</scope>
    <source>
        <strain evidence="7 8">MCA 5214</strain>
    </source>
</reference>
<dbReference type="PANTHER" id="PTHR24304">
    <property type="entry name" value="CYTOCHROME P450 FAMILY 7"/>
    <property type="match status" value="1"/>
</dbReference>
<dbReference type="InterPro" id="IPR050529">
    <property type="entry name" value="CYP450_sterol_14alpha_dmase"/>
</dbReference>
<dbReference type="Pfam" id="PF00067">
    <property type="entry name" value="p450"/>
    <property type="match status" value="1"/>
</dbReference>
<sequence length="525" mass="58764">MLVHPYTLVAAGALLLASICYLLFVPPAKLHSNFNSVPVIKSRFPGLGAVGFFANRYTFLSRSTTTDPRHPHHGIYKFSLLGKVVYHVGSTSESVMRSITTNKDLSFSGGNNFLFAGIAGAGQKGGDAQGKIDAEERKEMMAIAKAISPQRLALMRSALTHDALEAYEGWLNGGESALVDLQKGYYPLIFRFTVRLMGMAEYASQPATLAKLQTGFWQTQRNSGYWTTLLPWIPQPRLLTRLCGALTLWKMVRTDVRKRIKEGRKEEDFAQNLIDARDMGVDKIARWVIGALLAGILNTIGTGAYTIAFLGASPELRAACREEVERTLRASAEARGDEYEELSLHERLARVELSEWEEGFELLHLCFKEAIRLLLTNSLNRYYPGPSKGSPRLVIDGHPIEDDVYVTFSPPSNLHDADSFSNPFHFDPYRYQRGEGSTDYSYIAWGAGRHKCTGMRFAKLETIVALATLLAYSDDFTTVDERGEAYGLDNVPLPDLSQSHWREPTRYMRVRVERKKGGEKKGRVF</sequence>
<dbReference type="GO" id="GO:0020037">
    <property type="term" value="F:heme binding"/>
    <property type="evidence" value="ECO:0007669"/>
    <property type="project" value="InterPro"/>
</dbReference>
<gene>
    <name evidence="7" type="ORF">BDZ90DRAFT_232487</name>
</gene>
<dbReference type="PANTHER" id="PTHR24304:SF2">
    <property type="entry name" value="24-HYDROXYCHOLESTEROL 7-ALPHA-HYDROXYLASE"/>
    <property type="match status" value="1"/>
</dbReference>
<dbReference type="STRING" id="1569628.A0A316URX1"/>
<dbReference type="GO" id="GO:0016705">
    <property type="term" value="F:oxidoreductase activity, acting on paired donors, with incorporation or reduction of molecular oxygen"/>
    <property type="evidence" value="ECO:0007669"/>
    <property type="project" value="InterPro"/>
</dbReference>
<protein>
    <submittedName>
        <fullName evidence="7">Cytochrome P450</fullName>
    </submittedName>
</protein>
<comment type="similarity">
    <text evidence="1">Belongs to the cytochrome P450 family.</text>
</comment>
<dbReference type="RefSeq" id="XP_025362130.1">
    <property type="nucleotide sequence ID" value="XM_025506272.1"/>
</dbReference>
<evidence type="ECO:0000256" key="5">
    <source>
        <dbReference type="PIRSR" id="PIRSR602401-1"/>
    </source>
</evidence>
<feature type="transmembrane region" description="Helical" evidence="6">
    <location>
        <begin position="287"/>
        <end position="312"/>
    </location>
</feature>
<dbReference type="GO" id="GO:0004497">
    <property type="term" value="F:monooxygenase activity"/>
    <property type="evidence" value="ECO:0007669"/>
    <property type="project" value="InterPro"/>
</dbReference>
<comment type="cofactor">
    <cofactor evidence="5">
        <name>heme</name>
        <dbReference type="ChEBI" id="CHEBI:30413"/>
    </cofactor>
</comment>
<keyword evidence="6" id="KW-1133">Transmembrane helix</keyword>